<evidence type="ECO:0000256" key="4">
    <source>
        <dbReference type="ARBA" id="ARBA00023136"/>
    </source>
</evidence>
<keyword evidence="2 5" id="KW-0812">Transmembrane</keyword>
<dbReference type="Pfam" id="PF06305">
    <property type="entry name" value="LapA_dom"/>
    <property type="match status" value="1"/>
</dbReference>
<dbReference type="GO" id="GO:0008653">
    <property type="term" value="P:lipopolysaccharide metabolic process"/>
    <property type="evidence" value="ECO:0007669"/>
    <property type="project" value="InterPro"/>
</dbReference>
<protein>
    <recommendedName>
        <fullName evidence="5">Probable lipopolysaccharide assembly protein A</fullName>
    </recommendedName>
</protein>
<keyword evidence="5" id="KW-0997">Cell inner membrane</keyword>
<evidence type="ECO:0000256" key="1">
    <source>
        <dbReference type="ARBA" id="ARBA00022475"/>
    </source>
</evidence>
<proteinExistence type="inferred from homology"/>
<comment type="subcellular location">
    <subcellularLocation>
        <location evidence="5">Cell inner membrane</location>
        <topology evidence="5">Single-pass membrane protein</topology>
    </subcellularLocation>
</comment>
<evidence type="ECO:0000256" key="2">
    <source>
        <dbReference type="ARBA" id="ARBA00022692"/>
    </source>
</evidence>
<gene>
    <name evidence="5" type="primary">lapA</name>
    <name evidence="7" type="ORF">MJ923_09190</name>
</gene>
<keyword evidence="4 5" id="KW-0472">Membrane</keyword>
<comment type="caution">
    <text evidence="7">The sequence shown here is derived from an EMBL/GenBank/DDBJ whole genome shotgun (WGS) entry which is preliminary data.</text>
</comment>
<feature type="domain" description="Lipopolysaccharide assembly protein A" evidence="6">
    <location>
        <begin position="24"/>
        <end position="84"/>
    </location>
</feature>
<comment type="caution">
    <text evidence="5">Lacks conserved residue(s) required for the propagation of feature annotation.</text>
</comment>
<dbReference type="RefSeq" id="WP_240590808.1">
    <property type="nucleotide sequence ID" value="NZ_JAKUDL010000002.1"/>
</dbReference>
<dbReference type="EMBL" id="JAKUDL010000002">
    <property type="protein sequence ID" value="MCH4294475.1"/>
    <property type="molecule type" value="Genomic_DNA"/>
</dbReference>
<comment type="similarity">
    <text evidence="5">Belongs to the LapA family.</text>
</comment>
<organism evidence="7 8">
    <name type="scientific">Shewanella zhuhaiensis</name>
    <dbReference type="NCBI Taxonomy" id="2919576"/>
    <lineage>
        <taxon>Bacteria</taxon>
        <taxon>Pseudomonadati</taxon>
        <taxon>Pseudomonadota</taxon>
        <taxon>Gammaproteobacteria</taxon>
        <taxon>Alteromonadales</taxon>
        <taxon>Shewanellaceae</taxon>
        <taxon>Shewanella</taxon>
    </lineage>
</organism>
<evidence type="ECO:0000259" key="6">
    <source>
        <dbReference type="Pfam" id="PF06305"/>
    </source>
</evidence>
<dbReference type="InterPro" id="IPR010445">
    <property type="entry name" value="LapA_dom"/>
</dbReference>
<name>A0AAJ1BGS3_9GAMM</name>
<accession>A0AAJ1BGS3</accession>
<keyword evidence="1 5" id="KW-1003">Cell membrane</keyword>
<dbReference type="HAMAP" id="MF_01948">
    <property type="entry name" value="LPS_assembly_LapA"/>
    <property type="match status" value="1"/>
</dbReference>
<sequence length="100" mass="11016">MKGFFIALVIALLFVLALLLGSRNEQLVTINYFVAQGDFRLPVVLASVFFAGFLLCWCFAIYHIGKLKYALSRANRKLQKLQATADSGDQVSAEAGEVKS</sequence>
<dbReference type="Proteomes" id="UP001297581">
    <property type="component" value="Unassembled WGS sequence"/>
</dbReference>
<dbReference type="GO" id="GO:0005886">
    <property type="term" value="C:plasma membrane"/>
    <property type="evidence" value="ECO:0007669"/>
    <property type="project" value="UniProtKB-SubCell"/>
</dbReference>
<reference evidence="7 8" key="1">
    <citation type="submission" date="2022-02" db="EMBL/GenBank/DDBJ databases">
        <title>The genome sequence of Shewanella sp. 3B26.</title>
        <authorList>
            <person name="Du J."/>
        </authorList>
    </citation>
    <scope>NUCLEOTIDE SEQUENCE [LARGE SCALE GENOMIC DNA]</scope>
    <source>
        <strain evidence="7 8">3B26</strain>
    </source>
</reference>
<evidence type="ECO:0000256" key="5">
    <source>
        <dbReference type="HAMAP-Rule" id="MF_01948"/>
    </source>
</evidence>
<keyword evidence="8" id="KW-1185">Reference proteome</keyword>
<keyword evidence="3 5" id="KW-1133">Transmembrane helix</keyword>
<evidence type="ECO:0000313" key="8">
    <source>
        <dbReference type="Proteomes" id="UP001297581"/>
    </source>
</evidence>
<feature type="transmembrane region" description="Helical" evidence="5">
    <location>
        <begin position="39"/>
        <end position="64"/>
    </location>
</feature>
<evidence type="ECO:0000313" key="7">
    <source>
        <dbReference type="EMBL" id="MCH4294475.1"/>
    </source>
</evidence>
<dbReference type="AlphaFoldDB" id="A0AAJ1BGS3"/>
<evidence type="ECO:0000256" key="3">
    <source>
        <dbReference type="ARBA" id="ARBA00022989"/>
    </source>
</evidence>
<comment type="function">
    <text evidence="5">Involved in the assembly of lipopolysaccharide (LPS).</text>
</comment>
<dbReference type="InterPro" id="IPR032906">
    <property type="entry name" value="LapA"/>
</dbReference>